<name>A0A926NMI7_9BACI</name>
<accession>A0A926NMI7</accession>
<dbReference type="EMBL" id="JACXAI010000056">
    <property type="protein sequence ID" value="MBD1383445.1"/>
    <property type="molecule type" value="Genomic_DNA"/>
</dbReference>
<organism evidence="1 2">
    <name type="scientific">Metabacillus arenae</name>
    <dbReference type="NCBI Taxonomy" id="2771434"/>
    <lineage>
        <taxon>Bacteria</taxon>
        <taxon>Bacillati</taxon>
        <taxon>Bacillota</taxon>
        <taxon>Bacilli</taxon>
        <taxon>Bacillales</taxon>
        <taxon>Bacillaceae</taxon>
        <taxon>Metabacillus</taxon>
    </lineage>
</organism>
<evidence type="ECO:0000313" key="1">
    <source>
        <dbReference type="EMBL" id="MBD1383445.1"/>
    </source>
</evidence>
<proteinExistence type="predicted"/>
<protein>
    <submittedName>
        <fullName evidence="1">Uncharacterized protein</fullName>
    </submittedName>
</protein>
<dbReference type="RefSeq" id="WP_191162625.1">
    <property type="nucleotide sequence ID" value="NZ_JACXAI010000056.1"/>
</dbReference>
<dbReference type="Proteomes" id="UP000626844">
    <property type="component" value="Unassembled WGS sequence"/>
</dbReference>
<keyword evidence="2" id="KW-1185">Reference proteome</keyword>
<comment type="caution">
    <text evidence="1">The sequence shown here is derived from an EMBL/GenBank/DDBJ whole genome shotgun (WGS) entry which is preliminary data.</text>
</comment>
<gene>
    <name evidence="1" type="ORF">IC621_25015</name>
</gene>
<sequence length="166" mass="19421">MFRLLVSSILAFLLAFHSYNHDVLARSLTIEDCITLLNDKVQQDIISSFPFLKNLKKNDSALTFSYEELIKMRIPLGEEETHLNSLISLFHGTSIGNRHLLIINDKYSEKWQNSFTGYLFYKELNGTNILLTIKRGPQKWEVVKRSKVWGRYITFEHISKDCVRNH</sequence>
<dbReference type="AlphaFoldDB" id="A0A926NMI7"/>
<evidence type="ECO:0000313" key="2">
    <source>
        <dbReference type="Proteomes" id="UP000626844"/>
    </source>
</evidence>
<reference evidence="1" key="1">
    <citation type="submission" date="2020-09" db="EMBL/GenBank/DDBJ databases">
        <title>A novel bacterium of genus Bacillus, isolated from South China Sea.</title>
        <authorList>
            <person name="Huang H."/>
            <person name="Mo K."/>
            <person name="Hu Y."/>
        </authorList>
    </citation>
    <scope>NUCLEOTIDE SEQUENCE</scope>
    <source>
        <strain evidence="1">IB182487</strain>
    </source>
</reference>